<gene>
    <name evidence="1" type="ORF">EC580_00925</name>
</gene>
<organism evidence="1">
    <name type="scientific">Acidithiobacillus sulfuriphilus</name>
    <dbReference type="NCBI Taxonomy" id="1867749"/>
    <lineage>
        <taxon>Bacteria</taxon>
        <taxon>Pseudomonadati</taxon>
        <taxon>Pseudomonadota</taxon>
        <taxon>Acidithiobacillia</taxon>
        <taxon>Acidithiobacillales</taxon>
        <taxon>Acidithiobacillaceae</taxon>
        <taxon>Acidithiobacillus</taxon>
    </lineage>
</organism>
<accession>A0A3M8S087</accession>
<reference evidence="1" key="1">
    <citation type="submission" date="2018-10" db="EMBL/GenBank/DDBJ databases">
        <title>Acidithiobacillus sulfuriphilus sp. nov.: an extremely acidophilic sulfur-oxidizing chemolithotroph isolated from a neutral pH environment.</title>
        <authorList>
            <person name="Falagan C."/>
            <person name="Moya-Beltran A."/>
            <person name="Quatrini R."/>
            <person name="Johnson D.B."/>
        </authorList>
    </citation>
    <scope>NUCLEOTIDE SEQUENCE [LARGE SCALE GENOMIC DNA]</scope>
    <source>
        <strain evidence="1">CJ-2</strain>
    </source>
</reference>
<sequence length="109" mass="11937">MMREEKSAYWRQRVEAFQASGGALKNDCAQEGIAVAALHCRRKRFAGDSETQTRSKDTADFLPITIAPVRSSGAAVEIHLLSGRHLKLTAPVKLAWLRTLVQVLEGSCG</sequence>
<comment type="caution">
    <text evidence="1">The sequence shown here is derived from an EMBL/GenBank/DDBJ whole genome shotgun (WGS) entry which is preliminary data.</text>
</comment>
<dbReference type="RefSeq" id="WP_123101363.1">
    <property type="nucleotide sequence ID" value="NZ_CP127527.1"/>
</dbReference>
<evidence type="ECO:0008006" key="2">
    <source>
        <dbReference type="Google" id="ProtNLM"/>
    </source>
</evidence>
<evidence type="ECO:0000313" key="1">
    <source>
        <dbReference type="EMBL" id="RNF74178.1"/>
    </source>
</evidence>
<dbReference type="OrthoDB" id="6268138at2"/>
<dbReference type="AlphaFoldDB" id="A0A3M8S087"/>
<name>A0A3M8S087_9PROT</name>
<protein>
    <recommendedName>
        <fullName evidence="2">IS66 family insertion sequence element accessory protein TnpB</fullName>
    </recommendedName>
</protein>
<dbReference type="EMBL" id="RIZI01000073">
    <property type="protein sequence ID" value="RNF74178.1"/>
    <property type="molecule type" value="Genomic_DNA"/>
</dbReference>
<dbReference type="NCBIfam" id="NF047593">
    <property type="entry name" value="IS66_ISAeme5_TnpA"/>
    <property type="match status" value="1"/>
</dbReference>
<proteinExistence type="predicted"/>